<keyword evidence="2" id="KW-1185">Reference proteome</keyword>
<gene>
    <name evidence="1" type="ORF">J2I48_10575</name>
</gene>
<sequence>MANQPDAVAGKTTPDFGKMEKVRTIQLGKRVFTNPSVTVTRLTAHEMDGRFGPNLFEGKVVEIDYDKQLLIIHEKRPRRLNGYTKSPLLFIRSFACIAANLRVGNNLYSGNFLLDSGSNMAVILDSAWAAHEQFPTNLPLLNVKKVSDPRGFVYETKTVQLPLIRVSTFELTNVPTTLLGSKNPDGFSLNYLGNDLLKRFNTILDLKNDCIYLKPNKLINLGYRENS</sequence>
<dbReference type="Gene3D" id="2.40.70.10">
    <property type="entry name" value="Acid Proteases"/>
    <property type="match status" value="1"/>
</dbReference>
<accession>A0A939G3Y6</accession>
<organism evidence="1 2">
    <name type="scientific">Fibrella aquatilis</name>
    <dbReference type="NCBI Taxonomy" id="2817059"/>
    <lineage>
        <taxon>Bacteria</taxon>
        <taxon>Pseudomonadati</taxon>
        <taxon>Bacteroidota</taxon>
        <taxon>Cytophagia</taxon>
        <taxon>Cytophagales</taxon>
        <taxon>Spirosomataceae</taxon>
        <taxon>Fibrella</taxon>
    </lineage>
</organism>
<dbReference type="InterPro" id="IPR021109">
    <property type="entry name" value="Peptidase_aspartic_dom_sf"/>
</dbReference>
<dbReference type="AlphaFoldDB" id="A0A939G3Y6"/>
<evidence type="ECO:0000313" key="1">
    <source>
        <dbReference type="EMBL" id="MBO0931441.1"/>
    </source>
</evidence>
<dbReference type="RefSeq" id="WP_207335396.1">
    <property type="nucleotide sequence ID" value="NZ_JAFMYU010000006.1"/>
</dbReference>
<comment type="caution">
    <text evidence="1">The sequence shown here is derived from an EMBL/GenBank/DDBJ whole genome shotgun (WGS) entry which is preliminary data.</text>
</comment>
<name>A0A939G3Y6_9BACT</name>
<proteinExistence type="predicted"/>
<protein>
    <submittedName>
        <fullName evidence="1">Uncharacterized protein</fullName>
    </submittedName>
</protein>
<dbReference type="Proteomes" id="UP000664795">
    <property type="component" value="Unassembled WGS sequence"/>
</dbReference>
<dbReference type="EMBL" id="JAFMYU010000006">
    <property type="protein sequence ID" value="MBO0931441.1"/>
    <property type="molecule type" value="Genomic_DNA"/>
</dbReference>
<reference evidence="1 2" key="1">
    <citation type="submission" date="2021-03" db="EMBL/GenBank/DDBJ databases">
        <title>Fibrella sp. HMF5036 genome sequencing and assembly.</title>
        <authorList>
            <person name="Kang H."/>
            <person name="Kim H."/>
            <person name="Bae S."/>
            <person name="Joh K."/>
        </authorList>
    </citation>
    <scope>NUCLEOTIDE SEQUENCE [LARGE SCALE GENOMIC DNA]</scope>
    <source>
        <strain evidence="1 2">HMF5036</strain>
    </source>
</reference>
<evidence type="ECO:0000313" key="2">
    <source>
        <dbReference type="Proteomes" id="UP000664795"/>
    </source>
</evidence>